<comment type="caution">
    <text evidence="3">Lacks conserved residue(s) required for the propagation of feature annotation.</text>
</comment>
<comment type="subcellular location">
    <subcellularLocation>
        <location evidence="3">Cytoplasm</location>
    </subcellularLocation>
</comment>
<evidence type="ECO:0000256" key="1">
    <source>
        <dbReference type="ARBA" id="ARBA00010219"/>
    </source>
</evidence>
<comment type="function">
    <text evidence="3">Catalyzes the stereoinversion of LL-2,6-diaminopimelate (L,L-DAP) to meso-diaminopimelate (meso-DAP), a precursor of L-lysine and an essential component of the bacterial peptidoglycan.</text>
</comment>
<dbReference type="GO" id="GO:0008837">
    <property type="term" value="F:diaminopimelate epimerase activity"/>
    <property type="evidence" value="ECO:0007669"/>
    <property type="project" value="UniProtKB-EC"/>
</dbReference>
<dbReference type="NCBIfam" id="TIGR00652">
    <property type="entry name" value="DapF"/>
    <property type="match status" value="1"/>
</dbReference>
<evidence type="ECO:0000256" key="2">
    <source>
        <dbReference type="ARBA" id="ARBA00023235"/>
    </source>
</evidence>
<sequence>MIPFTKAHACGNDFLIINLEDVKGYDLESLTQRLCERNTGVGADGIEFFEWTGESSGKITLYNADGSIAEISGNGTRCVAAWMAEERNAQLGDEFAIETDAGVRVCTVREFRDSNAGGPTVLVTTDMDVPEFERMTIELADGTSIDGVFVSMGNPHFVIVFEPSPRDLSGGYDPLDVSARSLAMLDYSINGRDWEELGQEICFHADFPDQTNVEFVHPLGSVSEPLNQVALRIFERGVGPTSSSGTGTSAAGTAVIAYYEGQSPLEVAAPGGIQTVEWQGEGERLYLTGPATLVARGEAW</sequence>
<feature type="binding site" evidence="3">
    <location>
        <position position="154"/>
    </location>
    <ligand>
        <name>substrate</name>
    </ligand>
</feature>
<dbReference type="EMBL" id="JBHSPH010000002">
    <property type="protein sequence ID" value="MFC5862271.1"/>
    <property type="molecule type" value="Genomic_DNA"/>
</dbReference>
<accession>A0ABW1ED81</accession>
<name>A0ABW1ED81_9BACT</name>
<feature type="binding site" evidence="3">
    <location>
        <begin position="235"/>
        <end position="236"/>
    </location>
    <ligand>
        <name>substrate</name>
    </ligand>
</feature>
<feature type="binding site" evidence="3">
    <location>
        <begin position="73"/>
        <end position="74"/>
    </location>
    <ligand>
        <name>substrate</name>
    </ligand>
</feature>
<comment type="subunit">
    <text evidence="3">Homodimer.</text>
</comment>
<dbReference type="HAMAP" id="MF_00197">
    <property type="entry name" value="DAP_epimerase"/>
    <property type="match status" value="1"/>
</dbReference>
<keyword evidence="3" id="KW-0963">Cytoplasm</keyword>
<organism evidence="5 6">
    <name type="scientific">Acidicapsa dinghuensis</name>
    <dbReference type="NCBI Taxonomy" id="2218256"/>
    <lineage>
        <taxon>Bacteria</taxon>
        <taxon>Pseudomonadati</taxon>
        <taxon>Acidobacteriota</taxon>
        <taxon>Terriglobia</taxon>
        <taxon>Terriglobales</taxon>
        <taxon>Acidobacteriaceae</taxon>
        <taxon>Acidicapsa</taxon>
    </lineage>
</organism>
<feature type="binding site" evidence="3">
    <location>
        <position position="212"/>
    </location>
    <ligand>
        <name>substrate</name>
    </ligand>
</feature>
<comment type="caution">
    <text evidence="5">The sequence shown here is derived from an EMBL/GenBank/DDBJ whole genome shotgun (WGS) entry which is preliminary data.</text>
</comment>
<evidence type="ECO:0000313" key="6">
    <source>
        <dbReference type="Proteomes" id="UP001596091"/>
    </source>
</evidence>
<feature type="binding site" evidence="3">
    <location>
        <position position="12"/>
    </location>
    <ligand>
        <name>substrate</name>
    </ligand>
</feature>
<comment type="catalytic activity">
    <reaction evidence="3">
        <text>(2S,6S)-2,6-diaminopimelate = meso-2,6-diaminopimelate</text>
        <dbReference type="Rhea" id="RHEA:15393"/>
        <dbReference type="ChEBI" id="CHEBI:57609"/>
        <dbReference type="ChEBI" id="CHEBI:57791"/>
        <dbReference type="EC" id="5.1.1.7"/>
    </reaction>
</comment>
<gene>
    <name evidence="3 5" type="primary">dapF</name>
    <name evidence="5" type="ORF">ACFPT7_08195</name>
</gene>
<dbReference type="EC" id="5.1.1.7" evidence="3 4"/>
<protein>
    <recommendedName>
        <fullName evidence="3 4">Diaminopimelate epimerase</fullName>
        <shortName evidence="3">DAP epimerase</shortName>
        <ecNumber evidence="3 4">5.1.1.7</ecNumber>
    </recommendedName>
    <alternativeName>
        <fullName evidence="3">PLP-independent amino acid racemase</fullName>
    </alternativeName>
</protein>
<proteinExistence type="inferred from homology"/>
<dbReference type="InterPro" id="IPR001653">
    <property type="entry name" value="DAP_epimerase_DapF"/>
</dbReference>
<feature type="site" description="Could be important to modulate the pK values of the two catalytic cysteine residues" evidence="3">
    <location>
        <position position="156"/>
    </location>
</feature>
<dbReference type="PANTHER" id="PTHR31689">
    <property type="entry name" value="DIAMINOPIMELATE EPIMERASE, CHLOROPLASTIC"/>
    <property type="match status" value="1"/>
</dbReference>
<comment type="pathway">
    <text evidence="3">Amino-acid biosynthesis; L-lysine biosynthesis via DAP pathway; DL-2,6-diaminopimelate from LL-2,6-diaminopimelate: step 1/1.</text>
</comment>
<dbReference type="SUPFAM" id="SSF54506">
    <property type="entry name" value="Diaminopimelate epimerase-like"/>
    <property type="match status" value="2"/>
</dbReference>
<keyword evidence="2 3" id="KW-0413">Isomerase</keyword>
<dbReference type="Proteomes" id="UP001596091">
    <property type="component" value="Unassembled WGS sequence"/>
</dbReference>
<feature type="site" description="Could be important to modulate the pK values of the two catalytic cysteine residues" evidence="3">
    <location>
        <position position="235"/>
    </location>
</feature>
<reference evidence="6" key="1">
    <citation type="journal article" date="2019" name="Int. J. Syst. Evol. Microbiol.">
        <title>The Global Catalogue of Microorganisms (GCM) 10K type strain sequencing project: providing services to taxonomists for standard genome sequencing and annotation.</title>
        <authorList>
            <consortium name="The Broad Institute Genomics Platform"/>
            <consortium name="The Broad Institute Genome Sequencing Center for Infectious Disease"/>
            <person name="Wu L."/>
            <person name="Ma J."/>
        </authorList>
    </citation>
    <scope>NUCLEOTIDE SEQUENCE [LARGE SCALE GENOMIC DNA]</scope>
    <source>
        <strain evidence="6">JCM 4087</strain>
    </source>
</reference>
<evidence type="ECO:0000313" key="5">
    <source>
        <dbReference type="EMBL" id="MFC5862271.1"/>
    </source>
</evidence>
<keyword evidence="3" id="KW-0457">Lysine biosynthesis</keyword>
<evidence type="ECO:0000256" key="3">
    <source>
        <dbReference type="HAMAP-Rule" id="MF_00197"/>
    </source>
</evidence>
<feature type="binding site" evidence="3">
    <location>
        <position position="63"/>
    </location>
    <ligand>
        <name>substrate</name>
    </ligand>
</feature>
<keyword evidence="3" id="KW-0028">Amino-acid biosynthesis</keyword>
<dbReference type="PANTHER" id="PTHR31689:SF0">
    <property type="entry name" value="DIAMINOPIMELATE EPIMERASE"/>
    <property type="match status" value="1"/>
</dbReference>
<dbReference type="RefSeq" id="WP_263338669.1">
    <property type="nucleotide sequence ID" value="NZ_JAGSYH010000004.1"/>
</dbReference>
<dbReference type="Pfam" id="PF01678">
    <property type="entry name" value="DAP_epimerase"/>
    <property type="match status" value="2"/>
</dbReference>
<feature type="binding site" evidence="3">
    <location>
        <begin position="245"/>
        <end position="246"/>
    </location>
    <ligand>
        <name>substrate</name>
    </ligand>
</feature>
<dbReference type="Gene3D" id="3.10.310.10">
    <property type="entry name" value="Diaminopimelate Epimerase, Chain A, domain 1"/>
    <property type="match status" value="2"/>
</dbReference>
<comment type="similarity">
    <text evidence="1 3">Belongs to the diaminopimelate epimerase family.</text>
</comment>
<evidence type="ECO:0000256" key="4">
    <source>
        <dbReference type="NCBIfam" id="TIGR00652"/>
    </source>
</evidence>
<keyword evidence="6" id="KW-1185">Reference proteome</keyword>